<protein>
    <submittedName>
        <fullName evidence="3">Alpha/beta hydrolase</fullName>
    </submittedName>
</protein>
<dbReference type="InterPro" id="IPR029058">
    <property type="entry name" value="AB_hydrolase_fold"/>
</dbReference>
<accession>A0AAJ2U3H8</accession>
<organism evidence="3 4">
    <name type="scientific">Alkalihalophilus pseudofirmus</name>
    <name type="common">Bacillus pseudofirmus</name>
    <dbReference type="NCBI Taxonomy" id="79885"/>
    <lineage>
        <taxon>Bacteria</taxon>
        <taxon>Bacillati</taxon>
        <taxon>Bacillota</taxon>
        <taxon>Bacilli</taxon>
        <taxon>Bacillales</taxon>
        <taxon>Bacillaceae</taxon>
        <taxon>Alkalihalophilus</taxon>
    </lineage>
</organism>
<dbReference type="InterPro" id="IPR050266">
    <property type="entry name" value="AB_hydrolase_sf"/>
</dbReference>
<evidence type="ECO:0000313" key="4">
    <source>
        <dbReference type="Proteomes" id="UP001285636"/>
    </source>
</evidence>
<comment type="caution">
    <text evidence="3">The sequence shown here is derived from an EMBL/GenBank/DDBJ whole genome shotgun (WGS) entry which is preliminary data.</text>
</comment>
<dbReference type="PANTHER" id="PTHR43798:SF31">
    <property type="entry name" value="AB HYDROLASE SUPERFAMILY PROTEIN YCLE"/>
    <property type="match status" value="1"/>
</dbReference>
<dbReference type="PRINTS" id="PR00111">
    <property type="entry name" value="ABHYDROLASE"/>
</dbReference>
<dbReference type="RefSeq" id="WP_012960134.1">
    <property type="nucleotide sequence ID" value="NZ_CP144224.1"/>
</dbReference>
<dbReference type="AlphaFoldDB" id="A0AAJ2U3H8"/>
<evidence type="ECO:0000313" key="3">
    <source>
        <dbReference type="EMBL" id="MDV2885992.1"/>
    </source>
</evidence>
<dbReference type="Gene3D" id="3.40.50.1820">
    <property type="entry name" value="alpha/beta hydrolase"/>
    <property type="match status" value="1"/>
</dbReference>
<evidence type="ECO:0000256" key="1">
    <source>
        <dbReference type="ARBA" id="ARBA00022801"/>
    </source>
</evidence>
<dbReference type="Proteomes" id="UP001285636">
    <property type="component" value="Unassembled WGS sequence"/>
</dbReference>
<gene>
    <name evidence="3" type="ORF">RYX45_12450</name>
</gene>
<dbReference type="SUPFAM" id="SSF53474">
    <property type="entry name" value="alpha/beta-Hydrolases"/>
    <property type="match status" value="1"/>
</dbReference>
<feature type="domain" description="AB hydrolase-1" evidence="2">
    <location>
        <begin position="25"/>
        <end position="157"/>
    </location>
</feature>
<evidence type="ECO:0000259" key="2">
    <source>
        <dbReference type="Pfam" id="PF00561"/>
    </source>
</evidence>
<reference evidence="3" key="1">
    <citation type="submission" date="2023-10" db="EMBL/GenBank/DDBJ databases">
        <title>Screening of Alkalihalophilus pseudofirmusBZ-TG-HK211 and Its Alleviation of Salt Stress on Rapeseed Growth.</title>
        <authorList>
            <person name="Zhao B."/>
            <person name="Guo T."/>
        </authorList>
    </citation>
    <scope>NUCLEOTIDE SEQUENCE</scope>
    <source>
        <strain evidence="3">BZ-TG-HK211</strain>
    </source>
</reference>
<dbReference type="EMBL" id="JAWJAY010000002">
    <property type="protein sequence ID" value="MDV2885992.1"/>
    <property type="molecule type" value="Genomic_DNA"/>
</dbReference>
<dbReference type="InterPro" id="IPR000073">
    <property type="entry name" value="AB_hydrolase_1"/>
</dbReference>
<dbReference type="Pfam" id="PF00561">
    <property type="entry name" value="Abhydrolase_1"/>
    <property type="match status" value="1"/>
</dbReference>
<proteinExistence type="predicted"/>
<sequence length="295" mass="33658">MERCITVHVRDLDFNVVDHGGSGEVIVCIHGLTANAHFFDSLASEWVKDYRVLSYDLRGRGNSSKPAAGYSLKEHAEDLVEILRALKLENVIVVGHSLGAMIASYFTAHYSRFVKRLILIDGGANLDERVISALTPSINRLDHQYESYQTFLSKMKETDFFKPWHQGLERYFNYDVHHMENGSVQPKVRKVTIEEELKNLLAAEITMLHEKINVPVLIFFAPDCLYDKEAFVISKQQCNELVSRYKNYELIEIPQSNHFSIAIHFAKEVAASTKTFIEQVCNLHATTGRYNSDNS</sequence>
<name>A0AAJ2U3H8_ALKPS</name>
<dbReference type="PANTHER" id="PTHR43798">
    <property type="entry name" value="MONOACYLGLYCEROL LIPASE"/>
    <property type="match status" value="1"/>
</dbReference>
<dbReference type="GO" id="GO:0016787">
    <property type="term" value="F:hydrolase activity"/>
    <property type="evidence" value="ECO:0007669"/>
    <property type="project" value="UniProtKB-KW"/>
</dbReference>
<keyword evidence="1 3" id="KW-0378">Hydrolase</keyword>
<dbReference type="GO" id="GO:0016020">
    <property type="term" value="C:membrane"/>
    <property type="evidence" value="ECO:0007669"/>
    <property type="project" value="TreeGrafter"/>
</dbReference>